<keyword evidence="4" id="KW-1185">Reference proteome</keyword>
<dbReference type="GO" id="GO:0003700">
    <property type="term" value="F:DNA-binding transcription factor activity"/>
    <property type="evidence" value="ECO:0007669"/>
    <property type="project" value="InterPro"/>
</dbReference>
<evidence type="ECO:0000313" key="3">
    <source>
        <dbReference type="EMBL" id="KAK4749825.1"/>
    </source>
</evidence>
<dbReference type="EMBL" id="JAXIOK010000018">
    <property type="protein sequence ID" value="KAK4749825.1"/>
    <property type="molecule type" value="Genomic_DNA"/>
</dbReference>
<organism evidence="3 4">
    <name type="scientific">Trapa incisa</name>
    <dbReference type="NCBI Taxonomy" id="236973"/>
    <lineage>
        <taxon>Eukaryota</taxon>
        <taxon>Viridiplantae</taxon>
        <taxon>Streptophyta</taxon>
        <taxon>Embryophyta</taxon>
        <taxon>Tracheophyta</taxon>
        <taxon>Spermatophyta</taxon>
        <taxon>Magnoliopsida</taxon>
        <taxon>eudicotyledons</taxon>
        <taxon>Gunneridae</taxon>
        <taxon>Pentapetalae</taxon>
        <taxon>rosids</taxon>
        <taxon>malvids</taxon>
        <taxon>Myrtales</taxon>
        <taxon>Lythraceae</taxon>
        <taxon>Trapa</taxon>
    </lineage>
</organism>
<dbReference type="AlphaFoldDB" id="A0AAN7GN46"/>
<dbReference type="Pfam" id="PF01486">
    <property type="entry name" value="K-box"/>
    <property type="match status" value="1"/>
</dbReference>
<evidence type="ECO:0000256" key="1">
    <source>
        <dbReference type="SAM" id="Coils"/>
    </source>
</evidence>
<sequence>MDSYLCFSSAADENHGYGNLLSRSESTVRGTIERYKKLCHPSRTASASATNTQYYQQEAEKLRGQIREIENSNRHILGEAIGSLSFKELKNLEGRLEKAMRRVRSKKCEMILTEIEYMQKRIAEEAERMAVVQQQQLAAANLMTNEVEQLYEYGLSVPAVSYDRNYLPMNLADQNALA</sequence>
<name>A0AAN7GN46_9MYRT</name>
<feature type="domain" description="K-box" evidence="2">
    <location>
        <begin position="52"/>
        <end position="153"/>
    </location>
</feature>
<evidence type="ECO:0000259" key="2">
    <source>
        <dbReference type="PROSITE" id="PS51297"/>
    </source>
</evidence>
<feature type="coiled-coil region" evidence="1">
    <location>
        <begin position="52"/>
        <end position="109"/>
    </location>
</feature>
<keyword evidence="1" id="KW-0175">Coiled coil</keyword>
<dbReference type="Proteomes" id="UP001345219">
    <property type="component" value="Chromosome 21"/>
</dbReference>
<protein>
    <recommendedName>
        <fullName evidence="2">K-box domain-containing protein</fullName>
    </recommendedName>
</protein>
<comment type="caution">
    <text evidence="3">The sequence shown here is derived from an EMBL/GenBank/DDBJ whole genome shotgun (WGS) entry which is preliminary data.</text>
</comment>
<gene>
    <name evidence="3" type="ORF">SAY87_027274</name>
</gene>
<dbReference type="GO" id="GO:0005634">
    <property type="term" value="C:nucleus"/>
    <property type="evidence" value="ECO:0007669"/>
    <property type="project" value="InterPro"/>
</dbReference>
<dbReference type="PROSITE" id="PS51297">
    <property type="entry name" value="K_BOX"/>
    <property type="match status" value="1"/>
</dbReference>
<reference evidence="3 4" key="1">
    <citation type="journal article" date="2023" name="Hortic Res">
        <title>Pangenome of water caltrop reveals structural variations and asymmetric subgenome divergence after allopolyploidization.</title>
        <authorList>
            <person name="Zhang X."/>
            <person name="Chen Y."/>
            <person name="Wang L."/>
            <person name="Yuan Y."/>
            <person name="Fang M."/>
            <person name="Shi L."/>
            <person name="Lu R."/>
            <person name="Comes H.P."/>
            <person name="Ma Y."/>
            <person name="Chen Y."/>
            <person name="Huang G."/>
            <person name="Zhou Y."/>
            <person name="Zheng Z."/>
            <person name="Qiu Y."/>
        </authorList>
    </citation>
    <scope>NUCLEOTIDE SEQUENCE [LARGE SCALE GENOMIC DNA]</scope>
    <source>
        <tissue evidence="3">Roots</tissue>
    </source>
</reference>
<accession>A0AAN7GN46</accession>
<evidence type="ECO:0000313" key="4">
    <source>
        <dbReference type="Proteomes" id="UP001345219"/>
    </source>
</evidence>
<proteinExistence type="predicted"/>
<dbReference type="InterPro" id="IPR002487">
    <property type="entry name" value="TF_Kbox"/>
</dbReference>